<dbReference type="AlphaFoldDB" id="A0A644YAR6"/>
<sequence>MKKRIIALLLASFMIFALASCSGSSSSASPSPSATATPSPSASAAPALKIGVILVGDESDNGYNYNHVVGIKEMQKNLGIKDEQIIYKSNVPEGAGCDTAIRELVEAGCNIIFANSFGHENYMVEAAAEYPDVQFCHATGYISASDELDNTHNYFASIYEARYLAGIAAGLKAKEIGNPKLGYVGAKPFAEVISGFTAFYLGAKSVYPDVTMDVIYTNEWSDATLEAQAAQALIDGGCKVISQHSDTTAPATTAEAAGAFQVGYNADMISAAPKASLVSARVDWGIYYTYAIDCMMKGEPIAQDWCKGLADNAVYLSPLNDAIIAKGTAEAIEAAKADIIAGKLHVFAGPLTGTGTDFSGNTVTLDLKAGEYFHEQETASAPSFNYIIPGITILK</sequence>
<protein>
    <submittedName>
        <fullName evidence="3">Purine-binding protein</fullName>
    </submittedName>
</protein>
<dbReference type="CDD" id="cd19963">
    <property type="entry name" value="PBP1_BMP-like"/>
    <property type="match status" value="1"/>
</dbReference>
<dbReference type="InterPro" id="IPR052910">
    <property type="entry name" value="ABC-Purine-Binding"/>
</dbReference>
<name>A0A644YAR6_9ZZZZ</name>
<accession>A0A644YAR6</accession>
<proteinExistence type="predicted"/>
<dbReference type="Pfam" id="PF02608">
    <property type="entry name" value="Bmp"/>
    <property type="match status" value="1"/>
</dbReference>
<evidence type="ECO:0000313" key="3">
    <source>
        <dbReference type="EMBL" id="MPM25277.1"/>
    </source>
</evidence>
<dbReference type="PANTHER" id="PTHR43208:SF1">
    <property type="entry name" value="ABC TRANSPORTER SUBSTRATE-BINDING PROTEIN"/>
    <property type="match status" value="1"/>
</dbReference>
<comment type="caution">
    <text evidence="3">The sequence shown here is derived from an EMBL/GenBank/DDBJ whole genome shotgun (WGS) entry which is preliminary data.</text>
</comment>
<dbReference type="InterPro" id="IPR003760">
    <property type="entry name" value="PnrA-like"/>
</dbReference>
<dbReference type="GO" id="GO:0005886">
    <property type="term" value="C:plasma membrane"/>
    <property type="evidence" value="ECO:0007669"/>
    <property type="project" value="InterPro"/>
</dbReference>
<evidence type="ECO:0000256" key="1">
    <source>
        <dbReference type="ARBA" id="ARBA00022729"/>
    </source>
</evidence>
<gene>
    <name evidence="3" type="ORF">SDC9_71767</name>
</gene>
<reference evidence="3" key="1">
    <citation type="submission" date="2019-08" db="EMBL/GenBank/DDBJ databases">
        <authorList>
            <person name="Kucharzyk K."/>
            <person name="Murdoch R.W."/>
            <person name="Higgins S."/>
            <person name="Loffler F."/>
        </authorList>
    </citation>
    <scope>NUCLEOTIDE SEQUENCE</scope>
</reference>
<dbReference type="Gene3D" id="3.40.50.2300">
    <property type="match status" value="2"/>
</dbReference>
<dbReference type="EMBL" id="VSSQ01004458">
    <property type="protein sequence ID" value="MPM25277.1"/>
    <property type="molecule type" value="Genomic_DNA"/>
</dbReference>
<evidence type="ECO:0000259" key="2">
    <source>
        <dbReference type="Pfam" id="PF02608"/>
    </source>
</evidence>
<keyword evidence="1" id="KW-0732">Signal</keyword>
<dbReference type="PROSITE" id="PS51257">
    <property type="entry name" value="PROKAR_LIPOPROTEIN"/>
    <property type="match status" value="1"/>
</dbReference>
<feature type="domain" description="ABC transporter substrate-binding protein PnrA-like" evidence="2">
    <location>
        <begin position="48"/>
        <end position="332"/>
    </location>
</feature>
<organism evidence="3">
    <name type="scientific">bioreactor metagenome</name>
    <dbReference type="NCBI Taxonomy" id="1076179"/>
    <lineage>
        <taxon>unclassified sequences</taxon>
        <taxon>metagenomes</taxon>
        <taxon>ecological metagenomes</taxon>
    </lineage>
</organism>
<dbReference type="PANTHER" id="PTHR43208">
    <property type="entry name" value="ABC TRANSPORTER SUBSTRATE-BINDING PROTEIN"/>
    <property type="match status" value="1"/>
</dbReference>